<organism evidence="10 11">
    <name type="scientific">Thermosipho ferrireducens</name>
    <dbReference type="NCBI Taxonomy" id="2571116"/>
    <lineage>
        <taxon>Bacteria</taxon>
        <taxon>Thermotogati</taxon>
        <taxon>Thermotogota</taxon>
        <taxon>Thermotogae</taxon>
        <taxon>Thermotogales</taxon>
        <taxon>Fervidobacteriaceae</taxon>
        <taxon>Thermosipho</taxon>
    </lineage>
</organism>
<feature type="transmembrane region" description="Helical" evidence="8">
    <location>
        <begin position="98"/>
        <end position="119"/>
    </location>
</feature>
<dbReference type="PRINTS" id="PR01437">
    <property type="entry name" value="NUOXDRDTASE4"/>
</dbReference>
<feature type="transmembrane region" description="Helical" evidence="8">
    <location>
        <begin position="200"/>
        <end position="219"/>
    </location>
</feature>
<evidence type="ECO:0000256" key="2">
    <source>
        <dbReference type="ARBA" id="ARBA00022475"/>
    </source>
</evidence>
<evidence type="ECO:0000313" key="11">
    <source>
        <dbReference type="Proteomes" id="UP000671862"/>
    </source>
</evidence>
<dbReference type="InterPro" id="IPR001750">
    <property type="entry name" value="ND/Mrp_TM"/>
</dbReference>
<evidence type="ECO:0000259" key="9">
    <source>
        <dbReference type="Pfam" id="PF00361"/>
    </source>
</evidence>
<dbReference type="Proteomes" id="UP000671862">
    <property type="component" value="Chromosome"/>
</dbReference>
<proteinExistence type="predicted"/>
<evidence type="ECO:0000256" key="6">
    <source>
        <dbReference type="ARBA" id="ARBA00023136"/>
    </source>
</evidence>
<dbReference type="Pfam" id="PF00361">
    <property type="entry name" value="Proton_antipo_M"/>
    <property type="match status" value="1"/>
</dbReference>
<evidence type="ECO:0000313" key="10">
    <source>
        <dbReference type="EMBL" id="QTA38058.1"/>
    </source>
</evidence>
<protein>
    <submittedName>
        <fullName evidence="10">Oxidoreductase</fullName>
    </submittedName>
</protein>
<feature type="transmembrane region" description="Helical" evidence="8">
    <location>
        <begin position="446"/>
        <end position="467"/>
    </location>
</feature>
<feature type="transmembrane region" description="Helical" evidence="8">
    <location>
        <begin position="504"/>
        <end position="524"/>
    </location>
</feature>
<evidence type="ECO:0000256" key="3">
    <source>
        <dbReference type="ARBA" id="ARBA00022692"/>
    </source>
</evidence>
<dbReference type="PANTHER" id="PTHR42682">
    <property type="entry name" value="HYDROGENASE-4 COMPONENT F"/>
    <property type="match status" value="1"/>
</dbReference>
<dbReference type="InterPro" id="IPR052175">
    <property type="entry name" value="ComplexI-like_HydComp"/>
</dbReference>
<keyword evidence="2" id="KW-1003">Cell membrane</keyword>
<feature type="transmembrane region" description="Helical" evidence="8">
    <location>
        <begin position="125"/>
        <end position="142"/>
    </location>
</feature>
<evidence type="ECO:0000256" key="1">
    <source>
        <dbReference type="ARBA" id="ARBA00004651"/>
    </source>
</evidence>
<feature type="transmembrane region" description="Helical" evidence="8">
    <location>
        <begin position="71"/>
        <end position="91"/>
    </location>
</feature>
<evidence type="ECO:0000256" key="7">
    <source>
        <dbReference type="RuleBase" id="RU000320"/>
    </source>
</evidence>
<evidence type="ECO:0000256" key="4">
    <source>
        <dbReference type="ARBA" id="ARBA00022989"/>
    </source>
</evidence>
<feature type="transmembrane region" description="Helical" evidence="8">
    <location>
        <begin position="332"/>
        <end position="352"/>
    </location>
</feature>
<feature type="transmembrane region" description="Helical" evidence="8">
    <location>
        <begin position="154"/>
        <end position="175"/>
    </location>
</feature>
<keyword evidence="5" id="KW-0560">Oxidoreductase</keyword>
<keyword evidence="4 8" id="KW-1133">Transmembrane helix</keyword>
<feature type="transmembrane region" description="Helical" evidence="8">
    <location>
        <begin position="245"/>
        <end position="267"/>
    </location>
</feature>
<feature type="transmembrane region" description="Helical" evidence="8">
    <location>
        <begin position="273"/>
        <end position="293"/>
    </location>
</feature>
<evidence type="ECO:0000256" key="8">
    <source>
        <dbReference type="SAM" id="Phobius"/>
    </source>
</evidence>
<feature type="domain" description="NADH:quinone oxidoreductase/Mrp antiporter transmembrane" evidence="9">
    <location>
        <begin position="121"/>
        <end position="418"/>
    </location>
</feature>
<accession>A0ABX7S9K7</accession>
<feature type="transmembrane region" description="Helical" evidence="8">
    <location>
        <begin position="364"/>
        <end position="385"/>
    </location>
</feature>
<feature type="transmembrane region" description="Helical" evidence="8">
    <location>
        <begin position="300"/>
        <end position="320"/>
    </location>
</feature>
<comment type="subcellular location">
    <subcellularLocation>
        <location evidence="1">Cell membrane</location>
        <topology evidence="1">Multi-pass membrane protein</topology>
    </subcellularLocation>
    <subcellularLocation>
        <location evidence="7">Membrane</location>
        <topology evidence="7">Multi-pass membrane protein</topology>
    </subcellularLocation>
</comment>
<dbReference type="RefSeq" id="WP_207566779.1">
    <property type="nucleotide sequence ID" value="NZ_CP071446.1"/>
</dbReference>
<name>A0ABX7S9K7_9BACT</name>
<keyword evidence="6 8" id="KW-0472">Membrane</keyword>
<dbReference type="InterPro" id="IPR003918">
    <property type="entry name" value="NADH_UbQ_OxRdtase"/>
</dbReference>
<dbReference type="PANTHER" id="PTHR42682:SF3">
    <property type="entry name" value="FORMATE HYDROGENLYASE SUBUNIT 3-RELATED"/>
    <property type="match status" value="1"/>
</dbReference>
<dbReference type="NCBIfam" id="NF006419">
    <property type="entry name" value="PRK08668.1"/>
    <property type="match status" value="1"/>
</dbReference>
<dbReference type="EMBL" id="CP071446">
    <property type="protein sequence ID" value="QTA38058.1"/>
    <property type="molecule type" value="Genomic_DNA"/>
</dbReference>
<reference evidence="10 11" key="1">
    <citation type="submission" date="2021-03" db="EMBL/GenBank/DDBJ databases">
        <title>Thermosipho ferrireducens sp.nov., an anaerobic thermophilic iron-reducing bacterium isolated from a deep-sea hydrothermal sulfide deposits.</title>
        <authorList>
            <person name="Zeng X."/>
            <person name="Chen Y."/>
            <person name="Shao Z."/>
        </authorList>
    </citation>
    <scope>NUCLEOTIDE SEQUENCE [LARGE SCALE GENOMIC DNA]</scope>
    <source>
        <strain evidence="10 11">JL129W03</strain>
    </source>
</reference>
<evidence type="ECO:0000256" key="5">
    <source>
        <dbReference type="ARBA" id="ARBA00023002"/>
    </source>
</evidence>
<sequence length="614" mass="68685">MISLTTLIITLLFSTIISYFLTRINKKIGTIFNFALISYSLYIVSNLKTGIQIKLFSITPGLENTLIVTELGKYFAIISFIVLSMVAFFNITWINKKVNFSAAFNAFYLFTSAGSLGVFFAKDMLTLYIFWEMAVLGSLLIVPMGREDAKKAAITYLAISSTGSYLYLYAALSLWNKYGTLTFDKIAYHLINESSVTYKWLIISFIVAAGIAKSGIFPLHTWLRTTLGKAPDTFSAVMSGQLEKLGAYIIVFALAVIPSLQLFRPIYSSVPSINYLLIILGNISIILGTFMAIRQNDMKMLMAYSSIANGGYILVGIATIDTIGFSGGLFHVFNHAIASAMIFLSFAAVIYRTNTSKIDEMGGLIWRMPLTFVTYLVGIISLAGIPPTSGFISKWMIFNVLVRKGMFVTAAIAFIGSVGSFLYVFRPLAGVFLGQLKKKHYDVKEVPVVMLIPMILLVFLTLFAGIIPGPILDKISAIETELGITPIEHTATIIKTPLGQWDTLTVFTMFTTGFIIAFILFVIFPKGKKVELTDQYTGAEFLHNYDLYHYATGFYRFIERLYDKHPSFEKLYGMLANFFKNVGEFVNAWVYKTSPGAYVFWVSVVILILFWVRW</sequence>
<feature type="transmembrane region" description="Helical" evidence="8">
    <location>
        <begin position="405"/>
        <end position="425"/>
    </location>
</feature>
<gene>
    <name evidence="10" type="ORF">JYK00_00470</name>
</gene>
<feature type="transmembrane region" description="Helical" evidence="8">
    <location>
        <begin position="6"/>
        <end position="24"/>
    </location>
</feature>
<feature type="transmembrane region" description="Helical" evidence="8">
    <location>
        <begin position="596"/>
        <end position="612"/>
    </location>
</feature>
<keyword evidence="3 7" id="KW-0812">Transmembrane</keyword>
<keyword evidence="11" id="KW-1185">Reference proteome</keyword>
<feature type="transmembrane region" description="Helical" evidence="8">
    <location>
        <begin position="31"/>
        <end position="51"/>
    </location>
</feature>